<keyword evidence="3" id="KW-0862">Zinc</keyword>
<dbReference type="CDD" id="cd14319">
    <property type="entry name" value="UBA_NBR1"/>
    <property type="match status" value="1"/>
</dbReference>
<dbReference type="InterPro" id="IPR013783">
    <property type="entry name" value="Ig-like_fold"/>
</dbReference>
<dbReference type="Gene3D" id="1.10.8.10">
    <property type="entry name" value="DNA helicase RuvA subunit, C-terminal domain"/>
    <property type="match status" value="2"/>
</dbReference>
<dbReference type="InterPro" id="IPR053793">
    <property type="entry name" value="PB1-like"/>
</dbReference>
<dbReference type="InterPro" id="IPR000270">
    <property type="entry name" value="PB1_dom"/>
</dbReference>
<dbReference type="GO" id="GO:0008270">
    <property type="term" value="F:zinc ion binding"/>
    <property type="evidence" value="ECO:0007669"/>
    <property type="project" value="UniProtKB-KW"/>
</dbReference>
<evidence type="ECO:0000256" key="5">
    <source>
        <dbReference type="SAM" id="MobiDB-lite"/>
    </source>
</evidence>
<keyword evidence="10" id="KW-1185">Reference proteome</keyword>
<dbReference type="Pfam" id="PF16158">
    <property type="entry name" value="N_BRCA1_IG"/>
    <property type="match status" value="1"/>
</dbReference>
<evidence type="ECO:0000256" key="3">
    <source>
        <dbReference type="ARBA" id="ARBA00022833"/>
    </source>
</evidence>
<dbReference type="CDD" id="cd14947">
    <property type="entry name" value="NBR1_like"/>
    <property type="match status" value="1"/>
</dbReference>
<dbReference type="OrthoDB" id="661148at2759"/>
<dbReference type="EnsemblPlants" id="Ma09_t01810.1">
    <property type="protein sequence ID" value="Ma09_p01810.1"/>
    <property type="gene ID" value="Ma09_g01810"/>
</dbReference>
<feature type="region of interest" description="Disordered" evidence="5">
    <location>
        <begin position="199"/>
        <end position="233"/>
    </location>
</feature>
<dbReference type="SUPFAM" id="SSF46934">
    <property type="entry name" value="UBA-like"/>
    <property type="match status" value="1"/>
</dbReference>
<dbReference type="OMA" id="RNHSEAM"/>
<dbReference type="EMBL" id="HG996474">
    <property type="protein sequence ID" value="CAG1833928.1"/>
    <property type="molecule type" value="Genomic_DNA"/>
</dbReference>
<keyword evidence="1" id="KW-0479">Metal-binding</keyword>
<feature type="domain" description="ZZ-type" evidence="6">
    <location>
        <begin position="439"/>
        <end position="489"/>
    </location>
</feature>
<protein>
    <submittedName>
        <fullName evidence="8">(wild Malaysian banana) hypothetical protein</fullName>
    </submittedName>
</protein>
<dbReference type="FunCoup" id="A0A804KEW2">
    <property type="interactions" value="3680"/>
</dbReference>
<dbReference type="Gramene" id="Ma09_t01810.1">
    <property type="protein sequence ID" value="Ma09_p01810.1"/>
    <property type="gene ID" value="Ma09_g01810"/>
</dbReference>
<dbReference type="PROSITE" id="PS51745">
    <property type="entry name" value="PB1"/>
    <property type="match status" value="1"/>
</dbReference>
<dbReference type="Pfam" id="PF24932">
    <property type="entry name" value="UBA_NBR1_C"/>
    <property type="match status" value="2"/>
</dbReference>
<keyword evidence="2 4" id="KW-0863">Zinc-finger</keyword>
<evidence type="ECO:0000259" key="7">
    <source>
        <dbReference type="PROSITE" id="PS51745"/>
    </source>
</evidence>
<dbReference type="Pfam" id="PF00564">
    <property type="entry name" value="PB1"/>
    <property type="match status" value="1"/>
</dbReference>
<dbReference type="SMART" id="SM00666">
    <property type="entry name" value="PB1"/>
    <property type="match status" value="1"/>
</dbReference>
<evidence type="ECO:0000313" key="10">
    <source>
        <dbReference type="Proteomes" id="UP000012960"/>
    </source>
</evidence>
<dbReference type="Gene3D" id="2.60.40.10">
    <property type="entry name" value="Immunoglobulins"/>
    <property type="match status" value="1"/>
</dbReference>
<dbReference type="PROSITE" id="PS50135">
    <property type="entry name" value="ZF_ZZ_2"/>
    <property type="match status" value="1"/>
</dbReference>
<dbReference type="SMART" id="SM00291">
    <property type="entry name" value="ZnF_ZZ"/>
    <property type="match status" value="1"/>
</dbReference>
<reference evidence="8" key="1">
    <citation type="submission" date="2021-03" db="EMBL/GenBank/DDBJ databases">
        <authorList>
            <consortium name="Genoscope - CEA"/>
            <person name="William W."/>
        </authorList>
    </citation>
    <scope>NUCLEOTIDE SEQUENCE</scope>
    <source>
        <strain evidence="8">Doubled-haploid Pahang</strain>
    </source>
</reference>
<dbReference type="GO" id="GO:0043130">
    <property type="term" value="F:ubiquitin binding"/>
    <property type="evidence" value="ECO:0007669"/>
    <property type="project" value="EnsemblPlants"/>
</dbReference>
<reference evidence="9" key="2">
    <citation type="submission" date="2021-05" db="UniProtKB">
        <authorList>
            <consortium name="EnsemblPlants"/>
        </authorList>
    </citation>
    <scope>IDENTIFICATION</scope>
    <source>
        <strain evidence="9">subsp. malaccensis</strain>
    </source>
</reference>
<evidence type="ECO:0000259" key="6">
    <source>
        <dbReference type="PROSITE" id="PS50135"/>
    </source>
</evidence>
<feature type="domain" description="PB1" evidence="7">
    <location>
        <begin position="32"/>
        <end position="117"/>
    </location>
</feature>
<dbReference type="Pfam" id="PF00569">
    <property type="entry name" value="ZZ"/>
    <property type="match status" value="1"/>
</dbReference>
<dbReference type="GO" id="GO:0071211">
    <property type="term" value="P:protein targeting to vacuole involved in autophagy"/>
    <property type="evidence" value="ECO:0007669"/>
    <property type="project" value="EnsemblPlants"/>
</dbReference>
<dbReference type="InterPro" id="IPR032350">
    <property type="entry name" value="Nbr1_FW"/>
</dbReference>
<dbReference type="AlphaFoldDB" id="A0A804KEW2"/>
<dbReference type="Proteomes" id="UP000012960">
    <property type="component" value="Unplaced"/>
</dbReference>
<evidence type="ECO:0000256" key="4">
    <source>
        <dbReference type="PROSITE-ProRule" id="PRU00228"/>
    </source>
</evidence>
<dbReference type="GO" id="GO:0051258">
    <property type="term" value="P:protein polymerization"/>
    <property type="evidence" value="ECO:0007669"/>
    <property type="project" value="EnsemblPlants"/>
</dbReference>
<dbReference type="SUPFAM" id="SSF54277">
    <property type="entry name" value="CAD &amp; PB1 domains"/>
    <property type="match status" value="1"/>
</dbReference>
<organism evidence="9 10">
    <name type="scientific">Musa acuminata subsp. malaccensis</name>
    <name type="common">Wild banana</name>
    <name type="synonym">Musa malaccensis</name>
    <dbReference type="NCBI Taxonomy" id="214687"/>
    <lineage>
        <taxon>Eukaryota</taxon>
        <taxon>Viridiplantae</taxon>
        <taxon>Streptophyta</taxon>
        <taxon>Embryophyta</taxon>
        <taxon>Tracheophyta</taxon>
        <taxon>Spermatophyta</taxon>
        <taxon>Magnoliopsida</taxon>
        <taxon>Liliopsida</taxon>
        <taxon>Zingiberales</taxon>
        <taxon>Musaceae</taxon>
        <taxon>Musa</taxon>
    </lineage>
</organism>
<dbReference type="InterPro" id="IPR000433">
    <property type="entry name" value="Znf_ZZ"/>
</dbReference>
<dbReference type="InterPro" id="IPR043145">
    <property type="entry name" value="Znf_ZZ_sf"/>
</dbReference>
<dbReference type="InterPro" id="IPR056893">
    <property type="entry name" value="UBA_Nbr1_C"/>
</dbReference>
<evidence type="ECO:0000256" key="2">
    <source>
        <dbReference type="ARBA" id="ARBA00022771"/>
    </source>
</evidence>
<dbReference type="KEGG" id="mus:103996721"/>
<dbReference type="GO" id="GO:0005776">
    <property type="term" value="C:autophagosome"/>
    <property type="evidence" value="ECO:0007669"/>
    <property type="project" value="EnsemblPlants"/>
</dbReference>
<sequence>MPLDRAFGSPDKLAHFSLIDSSPMEPRLNQWDFVIKVKYGDMLKRFNAYVHGEMIDHNMTRLRKKIINLFKLSPEADLVLTYVDEDGDTVALDDDDELRDAAVNQHLNPLRINVQLKSYASGGTDLKQENMSPANAMPRQEEDQPSEISSVIDEALKHVPEPFRTSLSKISNDFLSKASSSAPAISQIVDQFSKFGISNVSQPANRPNSESAGMPSQTTTPTQPKDLNISGPPKVPFTSASVSTKSTDLVSELLQKEHESLNGNHVNMVKTDTSGDLNMNSPDLPTFELAPGYALTDDLLAAICASNEFTDHNKESGDVGGKGKSVLYVPPEMISEHNNESFNPSHAPTNTYGFPGVVAGDNNKQLPTDAAPSRTPNGFGFQGVKQHAKISSLDLPDGFNFQGVKQHTKIAALDLPIHPLGHPYERDDGSNNNMFCTFHRGIICDGCGMHPIIGPRFKSNVKEDYDLCGICFAEMVNKADYTRIDRAHHSSRKVFKCCYNSHSRRRLLSPHLHGFGARQSRSKLESRFIQDVTVYDGTVLPPSTPFTKIWRMQNNGSTRWPYGTRLVWVGGDRFANRDSVLLEIPADGFPVNEKVDIAVDLTSPAMPGRYFSYWRLASPSGQKFGQRVWVLIQVDISRPSSATGVFSADLNLNLPPESTSRDGFGIIDVNAEPFDDVAPEPILTNISDELVRPFVNEVPTEGVHPAAADAIALPMPIVNPPVSYPIIDLSVSEYESSFLVPPSKTVAEDNTVEETLLDELESMGFKQIDLNKEILRLNKYDLEQSIDDLCGYAEWEPLLEELQDMGFSDRVMNKKLLIKYDGSIKRVVLDLIAGEKA</sequence>
<evidence type="ECO:0000313" key="9">
    <source>
        <dbReference type="EnsemblPlants" id="Ma09_p01810.1"/>
    </source>
</evidence>
<dbReference type="Gene3D" id="3.30.60.90">
    <property type="match status" value="1"/>
</dbReference>
<evidence type="ECO:0000256" key="1">
    <source>
        <dbReference type="ARBA" id="ARBA00022723"/>
    </source>
</evidence>
<dbReference type="PANTHER" id="PTHR20930">
    <property type="entry name" value="OVARIAN CARCINOMA ANTIGEN CA125-RELATED"/>
    <property type="match status" value="1"/>
</dbReference>
<name>A0A804KEW2_MUSAM</name>
<gene>
    <name evidence="8" type="ORF">GSMUA_220330.1</name>
</gene>
<dbReference type="PANTHER" id="PTHR20930:SF0">
    <property type="entry name" value="PROTEIN ILRUN"/>
    <property type="match status" value="1"/>
</dbReference>
<proteinExistence type="predicted"/>
<dbReference type="SUPFAM" id="SSF57850">
    <property type="entry name" value="RING/U-box"/>
    <property type="match status" value="1"/>
</dbReference>
<evidence type="ECO:0000313" key="8">
    <source>
        <dbReference type="EMBL" id="CAG1833928.1"/>
    </source>
</evidence>
<accession>A0A804KEW2</accession>
<dbReference type="Gene3D" id="3.10.20.90">
    <property type="entry name" value="Phosphatidylinositol 3-kinase Catalytic Subunit, Chain A, domain 1"/>
    <property type="match status" value="1"/>
</dbReference>
<feature type="compositionally biased region" description="Polar residues" evidence="5">
    <location>
        <begin position="199"/>
        <end position="225"/>
    </location>
</feature>
<dbReference type="InterPro" id="IPR009060">
    <property type="entry name" value="UBA-like_sf"/>
</dbReference>